<reference evidence="2" key="1">
    <citation type="journal article" date="2018" name="Nat. Microbiol.">
        <title>Leveraging single-cell genomics to expand the fungal tree of life.</title>
        <authorList>
            <person name="Ahrendt S.R."/>
            <person name="Quandt C.A."/>
            <person name="Ciobanu D."/>
            <person name="Clum A."/>
            <person name="Salamov A."/>
            <person name="Andreopoulos B."/>
            <person name="Cheng J.F."/>
            <person name="Woyke T."/>
            <person name="Pelin A."/>
            <person name="Henrissat B."/>
            <person name="Reynolds N.K."/>
            <person name="Benny G.L."/>
            <person name="Smith M.E."/>
            <person name="James T.Y."/>
            <person name="Grigoriev I.V."/>
        </authorList>
    </citation>
    <scope>NUCLEOTIDE SEQUENCE [LARGE SCALE GENOMIC DNA]</scope>
    <source>
        <strain evidence="2">CSF55</strain>
    </source>
</reference>
<evidence type="ECO:0000313" key="1">
    <source>
        <dbReference type="EMBL" id="RKP16682.1"/>
    </source>
</evidence>
<gene>
    <name evidence="1" type="ORF">ROZALSC1DRAFT_24996</name>
</gene>
<name>A0A4P9YCV5_ROZAC</name>
<accession>A0A4P9YCV5</accession>
<dbReference type="Proteomes" id="UP000281549">
    <property type="component" value="Unassembled WGS sequence"/>
</dbReference>
<organism evidence="1 2">
    <name type="scientific">Rozella allomycis (strain CSF55)</name>
    <dbReference type="NCBI Taxonomy" id="988480"/>
    <lineage>
        <taxon>Eukaryota</taxon>
        <taxon>Fungi</taxon>
        <taxon>Fungi incertae sedis</taxon>
        <taxon>Cryptomycota</taxon>
        <taxon>Cryptomycota incertae sedis</taxon>
        <taxon>Rozella</taxon>
    </lineage>
</organism>
<proteinExistence type="predicted"/>
<sequence length="143" mass="16822">MNDNNPFQTTNSFQPPQLQPPQLQPIHLPIQIALKEGLLMRSMKLNELCHPLKKNDLLKCLMLTEILIKELDQDINLYSRSFPLISFNVEEWFNPILNKWLNYLQNELNRWTINACEERVPVESLQLVVDMFAAYKQVRSISL</sequence>
<protein>
    <submittedName>
        <fullName evidence="1">Uncharacterized protein</fullName>
    </submittedName>
</protein>
<evidence type="ECO:0000313" key="2">
    <source>
        <dbReference type="Proteomes" id="UP000281549"/>
    </source>
</evidence>
<dbReference type="EMBL" id="ML006319">
    <property type="protein sequence ID" value="RKP16682.1"/>
    <property type="molecule type" value="Genomic_DNA"/>
</dbReference>
<dbReference type="AlphaFoldDB" id="A0A4P9YCV5"/>